<accession>A0A4Y8VIC6</accession>
<dbReference type="RefSeq" id="WP_118117754.1">
    <property type="nucleotide sequence ID" value="NZ_DAWCZC010000017.1"/>
</dbReference>
<dbReference type="GeneID" id="302995488"/>
<evidence type="ECO:0000256" key="1">
    <source>
        <dbReference type="SAM" id="SignalP"/>
    </source>
</evidence>
<dbReference type="EMBL" id="SGVY01000022">
    <property type="protein sequence ID" value="TFH80190.1"/>
    <property type="molecule type" value="Genomic_DNA"/>
</dbReference>
<dbReference type="OrthoDB" id="1092959at2"/>
<dbReference type="Proteomes" id="UP000297872">
    <property type="component" value="Unassembled WGS sequence"/>
</dbReference>
<reference evidence="2 3" key="1">
    <citation type="submission" date="2019-02" db="EMBL/GenBank/DDBJ databases">
        <title>Draft Genome Sequence of the Prevotella sp. BCRC 81118, Isolated from Human Feces.</title>
        <authorList>
            <person name="Huang C.-H."/>
        </authorList>
    </citation>
    <scope>NUCLEOTIDE SEQUENCE [LARGE SCALE GENOMIC DNA]</scope>
    <source>
        <strain evidence="2 3">BCRC 81118</strain>
    </source>
</reference>
<dbReference type="AlphaFoldDB" id="A0A4Y8VIC6"/>
<keyword evidence="1" id="KW-0732">Signal</keyword>
<proteinExistence type="predicted"/>
<feature type="chain" id="PRO_5021315064" description="DUF4369 domain-containing protein" evidence="1">
    <location>
        <begin position="21"/>
        <end position="325"/>
    </location>
</feature>
<evidence type="ECO:0000313" key="2">
    <source>
        <dbReference type="EMBL" id="TFH80190.1"/>
    </source>
</evidence>
<organism evidence="2 3">
    <name type="scientific">Segatella hominis</name>
    <dbReference type="NCBI Taxonomy" id="2518605"/>
    <lineage>
        <taxon>Bacteria</taxon>
        <taxon>Pseudomonadati</taxon>
        <taxon>Bacteroidota</taxon>
        <taxon>Bacteroidia</taxon>
        <taxon>Bacteroidales</taxon>
        <taxon>Prevotellaceae</taxon>
        <taxon>Segatella</taxon>
    </lineage>
</organism>
<gene>
    <name evidence="2" type="ORF">EXN75_09330</name>
</gene>
<protein>
    <recommendedName>
        <fullName evidence="4">DUF4369 domain-containing protein</fullName>
    </recommendedName>
</protein>
<comment type="caution">
    <text evidence="2">The sequence shown here is derived from an EMBL/GenBank/DDBJ whole genome shotgun (WGS) entry which is preliminary data.</text>
</comment>
<evidence type="ECO:0008006" key="4">
    <source>
        <dbReference type="Google" id="ProtNLM"/>
    </source>
</evidence>
<name>A0A4Y8VIC6_9BACT</name>
<keyword evidence="3" id="KW-1185">Reference proteome</keyword>
<evidence type="ECO:0000313" key="3">
    <source>
        <dbReference type="Proteomes" id="UP000297872"/>
    </source>
</evidence>
<feature type="signal peptide" evidence="1">
    <location>
        <begin position="1"/>
        <end position="20"/>
    </location>
</feature>
<sequence length="325" mass="36801">MRKKVILTMGLMCLSLVSFAQGKRTVLSANIDGYQRDMVYFDCVQSPFIRQEFHTNPGEEHVYSFNSDQMVSMIINGRTTVLLMPGDSLHVDVQYLGKQVKNLSFSGSESAVAANQLYAAFNDFKKSIRYKSQLLACIVVDVKPVDRIKDSEKLLVKAKQLVAESKAKVADEVANYVMAEAEGQAFSSFIEYPPMYEETRKLPIAQQGVGDYWNILKDVTLRDDAASLNCPDYCSFLLLNMAYEKSKAAQKKGEKYERPNELEAMFNELASYYDGARRDAVLYSVLTNYIQGGKNIERVEPLLKAYKEKYCTDKHHADILDALMQ</sequence>